<dbReference type="CDD" id="cd12151">
    <property type="entry name" value="F1-ATPase_gamma"/>
    <property type="match status" value="1"/>
</dbReference>
<evidence type="ECO:0000256" key="3">
    <source>
        <dbReference type="ARBA" id="ARBA00007681"/>
    </source>
</evidence>
<evidence type="ECO:0000256" key="2">
    <source>
        <dbReference type="ARBA" id="ARBA00004170"/>
    </source>
</evidence>
<keyword evidence="9" id="KW-0066">ATP synthesis</keyword>
<dbReference type="Pfam" id="PF00231">
    <property type="entry name" value="ATP-synt"/>
    <property type="match status" value="1"/>
</dbReference>
<evidence type="ECO:0000256" key="4">
    <source>
        <dbReference type="ARBA" id="ARBA00022448"/>
    </source>
</evidence>
<dbReference type="GO" id="GO:0046933">
    <property type="term" value="F:proton-transporting ATP synthase activity, rotational mechanism"/>
    <property type="evidence" value="ECO:0007669"/>
    <property type="project" value="InterPro"/>
</dbReference>
<comment type="similarity">
    <text evidence="3">Belongs to the ATPase gamma chain family.</text>
</comment>
<dbReference type="GO" id="GO:0045259">
    <property type="term" value="C:proton-transporting ATP synthase complex"/>
    <property type="evidence" value="ECO:0007669"/>
    <property type="project" value="UniProtKB-KW"/>
</dbReference>
<keyword evidence="10" id="KW-0175">Coiled coil</keyword>
<dbReference type="InterPro" id="IPR000131">
    <property type="entry name" value="ATP_synth_F1_gsu"/>
</dbReference>
<evidence type="ECO:0000256" key="8">
    <source>
        <dbReference type="ARBA" id="ARBA00023196"/>
    </source>
</evidence>
<dbReference type="OrthoDB" id="9812769at2"/>
<dbReference type="InterPro" id="IPR035968">
    <property type="entry name" value="ATP_synth_F1_ATPase_gsu"/>
</dbReference>
<evidence type="ECO:0000256" key="10">
    <source>
        <dbReference type="SAM" id="Coils"/>
    </source>
</evidence>
<dbReference type="SUPFAM" id="SSF52943">
    <property type="entry name" value="ATP synthase (F1-ATPase), gamma subunit"/>
    <property type="match status" value="1"/>
</dbReference>
<evidence type="ECO:0000256" key="7">
    <source>
        <dbReference type="ARBA" id="ARBA00023136"/>
    </source>
</evidence>
<evidence type="ECO:0000313" key="11">
    <source>
        <dbReference type="EMBL" id="SDC03008.1"/>
    </source>
</evidence>
<comment type="function">
    <text evidence="1">Produces ATP from ADP in the presence of a proton gradient across the membrane. The gamma chain is believed to be important in regulating ATPase activity and the flow of protons through the CF(0) complex.</text>
</comment>
<dbReference type="PRINTS" id="PR00126">
    <property type="entry name" value="ATPASEGAMMA"/>
</dbReference>
<evidence type="ECO:0000313" key="12">
    <source>
        <dbReference type="Proteomes" id="UP000199628"/>
    </source>
</evidence>
<dbReference type="PANTHER" id="PTHR11693">
    <property type="entry name" value="ATP SYNTHASE GAMMA CHAIN"/>
    <property type="match status" value="1"/>
</dbReference>
<gene>
    <name evidence="11" type="ORF">SAMN04488239_10160</name>
</gene>
<proteinExistence type="inferred from homology"/>
<name>A0A1G6I995_9RHOB</name>
<reference evidence="12" key="1">
    <citation type="submission" date="2016-10" db="EMBL/GenBank/DDBJ databases">
        <authorList>
            <person name="Varghese N."/>
            <person name="Submissions S."/>
        </authorList>
    </citation>
    <scope>NUCLEOTIDE SEQUENCE [LARGE SCALE GENOMIC DNA]</scope>
    <source>
        <strain evidence="12">CGMCC 1.9108</strain>
    </source>
</reference>
<keyword evidence="8" id="KW-0139">CF(1)</keyword>
<comment type="subcellular location">
    <subcellularLocation>
        <location evidence="2">Membrane</location>
        <topology evidence="2">Peripheral membrane protein</topology>
    </subcellularLocation>
</comment>
<accession>A0A1G6I995</accession>
<keyword evidence="6" id="KW-0406">Ion transport</keyword>
<keyword evidence="5" id="KW-0375">Hydrogen ion transport</keyword>
<sequence>METLESLSDMLDTTGDIQSIVRTMKSLSAVSIRQYERAEAAMSAYEQTIDLGLAAMLGDRRARGLALPRTIGSPASGEALVVIGSDRGLCGRYNEIIARYAETRMSDRTAILAVIGARAAARLDASGHSVDRLFLQPGSVAGLRPLVHSVIVEIERWTRSRGVGDVRVVHNRREGRSRAAPVERQLLPIPESYLEGLVQDGWPGRGLPFFRADPERLLSWLVRQRLFVVLYRALAEALASEHATRLAAMQNAERNIEERREELNAAYRLKRQETITRELLDIVSGFEAVNAPDN</sequence>
<keyword evidence="7" id="KW-0472">Membrane</keyword>
<protein>
    <submittedName>
        <fullName evidence="11">F-type H+-transporting ATPase subunit gamma</fullName>
    </submittedName>
</protein>
<evidence type="ECO:0000256" key="1">
    <source>
        <dbReference type="ARBA" id="ARBA00003456"/>
    </source>
</evidence>
<dbReference type="Gene3D" id="3.40.1380.10">
    <property type="match status" value="1"/>
</dbReference>
<evidence type="ECO:0000256" key="9">
    <source>
        <dbReference type="ARBA" id="ARBA00023310"/>
    </source>
</evidence>
<keyword evidence="12" id="KW-1185">Reference proteome</keyword>
<feature type="coiled-coil region" evidence="10">
    <location>
        <begin position="246"/>
        <end position="273"/>
    </location>
</feature>
<organism evidence="11 12">
    <name type="scientific">Ruegeria marina</name>
    <dbReference type="NCBI Taxonomy" id="639004"/>
    <lineage>
        <taxon>Bacteria</taxon>
        <taxon>Pseudomonadati</taxon>
        <taxon>Pseudomonadota</taxon>
        <taxon>Alphaproteobacteria</taxon>
        <taxon>Rhodobacterales</taxon>
        <taxon>Roseobacteraceae</taxon>
        <taxon>Ruegeria</taxon>
    </lineage>
</organism>
<evidence type="ECO:0000256" key="6">
    <source>
        <dbReference type="ARBA" id="ARBA00023065"/>
    </source>
</evidence>
<dbReference type="AlphaFoldDB" id="A0A1G6I995"/>
<evidence type="ECO:0000256" key="5">
    <source>
        <dbReference type="ARBA" id="ARBA00022781"/>
    </source>
</evidence>
<dbReference type="PANTHER" id="PTHR11693:SF22">
    <property type="entry name" value="ATP SYNTHASE SUBUNIT GAMMA, MITOCHONDRIAL"/>
    <property type="match status" value="1"/>
</dbReference>
<keyword evidence="4" id="KW-0813">Transport</keyword>
<dbReference type="STRING" id="639004.SAMN04488239_10160"/>
<dbReference type="EMBL" id="FMZV01000001">
    <property type="protein sequence ID" value="SDC03008.1"/>
    <property type="molecule type" value="Genomic_DNA"/>
</dbReference>
<dbReference type="Gene3D" id="1.10.287.80">
    <property type="entry name" value="ATP synthase, gamma subunit, helix hairpin domain"/>
    <property type="match status" value="1"/>
</dbReference>
<dbReference type="Proteomes" id="UP000199628">
    <property type="component" value="Unassembled WGS sequence"/>
</dbReference>
<dbReference type="RefSeq" id="WP_093026725.1">
    <property type="nucleotide sequence ID" value="NZ_FMZV01000001.1"/>
</dbReference>